<dbReference type="EMBL" id="JAJOMB010000012">
    <property type="protein sequence ID" value="MCD5313562.1"/>
    <property type="molecule type" value="Genomic_DNA"/>
</dbReference>
<comment type="caution">
    <text evidence="1">The sequence shown here is derived from an EMBL/GenBank/DDBJ whole genome shotgun (WGS) entry which is preliminary data.</text>
</comment>
<sequence length="131" mass="14626">MSEAIAGPRIPIRGLVPGSLRRLRPALVAKGSSNLWTGRLEFAVTDRQGRRVADASIVARLDHVMIWFGPTCLAVVDRDRLRRWLHAPARPLEQDDIALERTNEGRLSLSIAGRLPELVPTGVVDTLYRWV</sequence>
<protein>
    <submittedName>
        <fullName evidence="1">Uncharacterized protein</fullName>
    </submittedName>
</protein>
<accession>A0A9X1NEA7</accession>
<proteinExistence type="predicted"/>
<name>A0A9X1NEA7_9ACTN</name>
<organism evidence="1 2">
    <name type="scientific">Kineosporia babensis</name>
    <dbReference type="NCBI Taxonomy" id="499548"/>
    <lineage>
        <taxon>Bacteria</taxon>
        <taxon>Bacillati</taxon>
        <taxon>Actinomycetota</taxon>
        <taxon>Actinomycetes</taxon>
        <taxon>Kineosporiales</taxon>
        <taxon>Kineosporiaceae</taxon>
        <taxon>Kineosporia</taxon>
    </lineage>
</organism>
<evidence type="ECO:0000313" key="2">
    <source>
        <dbReference type="Proteomes" id="UP001138997"/>
    </source>
</evidence>
<dbReference type="RefSeq" id="WP_231444872.1">
    <property type="nucleotide sequence ID" value="NZ_JAJOMB010000012.1"/>
</dbReference>
<dbReference type="AlphaFoldDB" id="A0A9X1NEA7"/>
<gene>
    <name evidence="1" type="ORF">LR394_21875</name>
</gene>
<reference evidence="1" key="1">
    <citation type="submission" date="2021-11" db="EMBL/GenBank/DDBJ databases">
        <title>Streptomyces corallinus and Kineosporia corallina sp. nov., two new coral-derived marine actinobacteria.</title>
        <authorList>
            <person name="Buangrab K."/>
            <person name="Sutthacheep M."/>
            <person name="Yeemin T."/>
            <person name="Harunari E."/>
            <person name="Igarashi Y."/>
            <person name="Sripreechasak P."/>
            <person name="Kanchanasin P."/>
            <person name="Tanasupawat S."/>
            <person name="Phongsopitanun W."/>
        </authorList>
    </citation>
    <scope>NUCLEOTIDE SEQUENCE</scope>
    <source>
        <strain evidence="1">JCM 31032</strain>
    </source>
</reference>
<keyword evidence="2" id="KW-1185">Reference proteome</keyword>
<dbReference type="Proteomes" id="UP001138997">
    <property type="component" value="Unassembled WGS sequence"/>
</dbReference>
<evidence type="ECO:0000313" key="1">
    <source>
        <dbReference type="EMBL" id="MCD5313562.1"/>
    </source>
</evidence>